<sequence>MMMINGQLRCIRRIMDIPPRRPEPIVGDEFGLLPSLAGVECHDQNHRNLNGKYILGAPHIVDGAADFFFSYSEESWLPPAPNQGALPICWAISTAHQVATTIAFRNRLAGQSFSAQCIINGLPRRTRADEIRFRREHRRGLPFYESSTYMALQFIIEEGIATELAYPLVGNLPFVGWYVAEDRDREFQR</sequence>
<organism evidence="1 2">
    <name type="scientific">Trifolium pratense</name>
    <name type="common">Red clover</name>
    <dbReference type="NCBI Taxonomy" id="57577"/>
    <lineage>
        <taxon>Eukaryota</taxon>
        <taxon>Viridiplantae</taxon>
        <taxon>Streptophyta</taxon>
        <taxon>Embryophyta</taxon>
        <taxon>Tracheophyta</taxon>
        <taxon>Spermatophyta</taxon>
        <taxon>Magnoliopsida</taxon>
        <taxon>eudicotyledons</taxon>
        <taxon>Gunneridae</taxon>
        <taxon>Pentapetalae</taxon>
        <taxon>rosids</taxon>
        <taxon>fabids</taxon>
        <taxon>Fabales</taxon>
        <taxon>Fabaceae</taxon>
        <taxon>Papilionoideae</taxon>
        <taxon>50 kb inversion clade</taxon>
        <taxon>NPAAA clade</taxon>
        <taxon>Hologalegina</taxon>
        <taxon>IRL clade</taxon>
        <taxon>Trifolieae</taxon>
        <taxon>Trifolium</taxon>
    </lineage>
</organism>
<dbReference type="InterPro" id="IPR038765">
    <property type="entry name" value="Papain-like_cys_pep_sf"/>
</dbReference>
<name>A0A2K3MZA6_TRIPR</name>
<dbReference type="EMBL" id="ASHM01014180">
    <property type="protein sequence ID" value="PNX96130.1"/>
    <property type="molecule type" value="Genomic_DNA"/>
</dbReference>
<comment type="caution">
    <text evidence="1">The sequence shown here is derived from an EMBL/GenBank/DDBJ whole genome shotgun (WGS) entry which is preliminary data.</text>
</comment>
<dbReference type="SUPFAM" id="SSF54001">
    <property type="entry name" value="Cysteine proteinases"/>
    <property type="match status" value="1"/>
</dbReference>
<proteinExistence type="predicted"/>
<evidence type="ECO:0000313" key="2">
    <source>
        <dbReference type="Proteomes" id="UP000236291"/>
    </source>
</evidence>
<reference evidence="1 2" key="1">
    <citation type="journal article" date="2014" name="Am. J. Bot.">
        <title>Genome assembly and annotation for red clover (Trifolium pratense; Fabaceae).</title>
        <authorList>
            <person name="Istvanek J."/>
            <person name="Jaros M."/>
            <person name="Krenek A."/>
            <person name="Repkova J."/>
        </authorList>
    </citation>
    <scope>NUCLEOTIDE SEQUENCE [LARGE SCALE GENOMIC DNA]</scope>
    <source>
        <strain evidence="2">cv. Tatra</strain>
        <tissue evidence="1">Young leaves</tissue>
    </source>
</reference>
<feature type="non-terminal residue" evidence="1">
    <location>
        <position position="189"/>
    </location>
</feature>
<protein>
    <submittedName>
        <fullName evidence="1">Uncharacterized protein</fullName>
    </submittedName>
</protein>
<reference evidence="1 2" key="2">
    <citation type="journal article" date="2017" name="Front. Plant Sci.">
        <title>Gene Classification and Mining of Molecular Markers Useful in Red Clover (Trifolium pratense) Breeding.</title>
        <authorList>
            <person name="Istvanek J."/>
            <person name="Dluhosova J."/>
            <person name="Dluhos P."/>
            <person name="Patkova L."/>
            <person name="Nedelnik J."/>
            <person name="Repkova J."/>
        </authorList>
    </citation>
    <scope>NUCLEOTIDE SEQUENCE [LARGE SCALE GENOMIC DNA]</scope>
    <source>
        <strain evidence="2">cv. Tatra</strain>
        <tissue evidence="1">Young leaves</tissue>
    </source>
</reference>
<dbReference type="Proteomes" id="UP000236291">
    <property type="component" value="Unassembled WGS sequence"/>
</dbReference>
<gene>
    <name evidence="1" type="ORF">L195_g019331</name>
</gene>
<dbReference type="AlphaFoldDB" id="A0A2K3MZA6"/>
<accession>A0A2K3MZA6</accession>
<evidence type="ECO:0000313" key="1">
    <source>
        <dbReference type="EMBL" id="PNX96130.1"/>
    </source>
</evidence>
<dbReference type="Gene3D" id="3.90.70.10">
    <property type="entry name" value="Cysteine proteinases"/>
    <property type="match status" value="1"/>
</dbReference>